<reference evidence="6" key="1">
    <citation type="submission" date="2023-07" db="EMBL/GenBank/DDBJ databases">
        <title>30 novel species of actinomycetes from the DSMZ collection.</title>
        <authorList>
            <person name="Nouioui I."/>
        </authorList>
    </citation>
    <scope>NUCLEOTIDE SEQUENCE [LARGE SCALE GENOMIC DNA]</scope>
    <source>
        <strain evidence="6">DSM 40932</strain>
    </source>
</reference>
<dbReference type="InterPro" id="IPR008278">
    <property type="entry name" value="4-PPantetheinyl_Trfase_dom"/>
</dbReference>
<accession>A0ABU2W7P7</accession>
<evidence type="ECO:0000313" key="5">
    <source>
        <dbReference type="EMBL" id="MDT0493909.1"/>
    </source>
</evidence>
<name>A0ABU2W7P7_9ACTN</name>
<comment type="similarity">
    <text evidence="1">Belongs to the P-Pant transferase superfamily. Gsp/Sfp/HetI/AcpT family.</text>
</comment>
<feature type="compositionally biased region" description="Low complexity" evidence="3">
    <location>
        <begin position="243"/>
        <end position="255"/>
    </location>
</feature>
<proteinExistence type="inferred from homology"/>
<evidence type="ECO:0000313" key="6">
    <source>
        <dbReference type="Proteomes" id="UP001180556"/>
    </source>
</evidence>
<keyword evidence="6" id="KW-1185">Reference proteome</keyword>
<evidence type="ECO:0000256" key="1">
    <source>
        <dbReference type="ARBA" id="ARBA00010990"/>
    </source>
</evidence>
<dbReference type="PANTHER" id="PTHR12215:SF10">
    <property type="entry name" value="L-AMINOADIPATE-SEMIALDEHYDE DEHYDROGENASE-PHOSPHOPANTETHEINYL TRANSFERASE"/>
    <property type="match status" value="1"/>
</dbReference>
<feature type="domain" description="4'-phosphopantetheinyl transferase" evidence="4">
    <location>
        <begin position="120"/>
        <end position="205"/>
    </location>
</feature>
<dbReference type="EMBL" id="JAVRFG010000040">
    <property type="protein sequence ID" value="MDT0493909.1"/>
    <property type="molecule type" value="Genomic_DNA"/>
</dbReference>
<protein>
    <submittedName>
        <fullName evidence="5">4'-phosphopantetheinyl transferase superfamily protein</fullName>
    </submittedName>
</protein>
<comment type="caution">
    <text evidence="5">The sequence shown here is derived from an EMBL/GenBank/DDBJ whole genome shotgun (WGS) entry which is preliminary data.</text>
</comment>
<evidence type="ECO:0000259" key="4">
    <source>
        <dbReference type="Pfam" id="PF01648"/>
    </source>
</evidence>
<organism evidence="5 6">
    <name type="scientific">Streptomyces stephensoniae</name>
    <dbReference type="NCBI Taxonomy" id="3375367"/>
    <lineage>
        <taxon>Bacteria</taxon>
        <taxon>Bacillati</taxon>
        <taxon>Actinomycetota</taxon>
        <taxon>Actinomycetes</taxon>
        <taxon>Kitasatosporales</taxon>
        <taxon>Streptomycetaceae</taxon>
        <taxon>Streptomyces</taxon>
    </lineage>
</organism>
<keyword evidence="2 5" id="KW-0808">Transferase</keyword>
<dbReference type="Proteomes" id="UP001180556">
    <property type="component" value="Unassembled WGS sequence"/>
</dbReference>
<evidence type="ECO:0000256" key="3">
    <source>
        <dbReference type="SAM" id="MobiDB-lite"/>
    </source>
</evidence>
<dbReference type="PANTHER" id="PTHR12215">
    <property type="entry name" value="PHOSPHOPANTETHEINE TRANSFERASE"/>
    <property type="match status" value="1"/>
</dbReference>
<dbReference type="Pfam" id="PF01648">
    <property type="entry name" value="ACPS"/>
    <property type="match status" value="1"/>
</dbReference>
<dbReference type="InterPro" id="IPR050559">
    <property type="entry name" value="P-Pant_transferase_sf"/>
</dbReference>
<dbReference type="GO" id="GO:0016740">
    <property type="term" value="F:transferase activity"/>
    <property type="evidence" value="ECO:0007669"/>
    <property type="project" value="UniProtKB-KW"/>
</dbReference>
<feature type="region of interest" description="Disordered" evidence="3">
    <location>
        <begin position="243"/>
        <end position="294"/>
    </location>
</feature>
<dbReference type="Gene3D" id="3.90.470.20">
    <property type="entry name" value="4'-phosphopantetheinyl transferase domain"/>
    <property type="match status" value="2"/>
</dbReference>
<dbReference type="InterPro" id="IPR037143">
    <property type="entry name" value="4-PPantetheinyl_Trfase_dom_sf"/>
</dbReference>
<feature type="compositionally biased region" description="Polar residues" evidence="3">
    <location>
        <begin position="282"/>
        <end position="294"/>
    </location>
</feature>
<gene>
    <name evidence="5" type="ORF">RM717_25735</name>
</gene>
<evidence type="ECO:0000256" key="2">
    <source>
        <dbReference type="ARBA" id="ARBA00022679"/>
    </source>
</evidence>
<sequence length="294" mass="31031">MTVAPRQVVPALRRGDCQLWWASGRDDPWLRTLLDDRERARADRLRHPAARSLYVGAHALARTVIAVQLGIPVRELKLTVECKHCGDATHGKPRPPAPLRLSLSHSGARVIVALAHSTDIGVDVEEVAPHAPETVEKALAPPERASLAALPAAERTAGFIRYWTRKEALLKATGDGLAVPPALLHVTAPDTAPRLLSWSGPGRPRLPLRLYDLDAGTGHRAALASVGGPVRLTHHDGTALLTTARPAGPGTLAPRPAAPRPAAPLSSRTPVPVPAHAGASASPYTTTSEGQPTS</sequence>
<dbReference type="RefSeq" id="WP_311604489.1">
    <property type="nucleotide sequence ID" value="NZ_JAVRFG010000040.1"/>
</dbReference>
<dbReference type="SUPFAM" id="SSF56214">
    <property type="entry name" value="4'-phosphopantetheinyl transferase"/>
    <property type="match status" value="2"/>
</dbReference>